<dbReference type="InterPro" id="IPR029058">
    <property type="entry name" value="AB_hydrolase_fold"/>
</dbReference>
<dbReference type="Proteomes" id="UP000216446">
    <property type="component" value="Unassembled WGS sequence"/>
</dbReference>
<dbReference type="InterPro" id="IPR050960">
    <property type="entry name" value="AB_hydrolase_4_sf"/>
</dbReference>
<dbReference type="PANTHER" id="PTHR10794:SF94">
    <property type="entry name" value="ESTERASE YHET-RELATED"/>
    <property type="match status" value="1"/>
</dbReference>
<proteinExistence type="inferred from homology"/>
<feature type="domain" description="AB hydrolase-1" evidence="3">
    <location>
        <begin position="78"/>
        <end position="311"/>
    </location>
</feature>
<comment type="similarity">
    <text evidence="1">Belongs to the AB hydrolase superfamily. AB hydrolase 4 family.</text>
</comment>
<feature type="active site" description="Charge relay system" evidence="2">
    <location>
        <position position="310"/>
    </location>
</feature>
<evidence type="ECO:0000259" key="3">
    <source>
        <dbReference type="Pfam" id="PF00561"/>
    </source>
</evidence>
<accession>A0A259TXD9</accession>
<feature type="active site" description="Charge relay system" evidence="2">
    <location>
        <position position="156"/>
    </location>
</feature>
<dbReference type="InParanoid" id="A0A259TXD9"/>
<feature type="active site" description="Charge relay system" evidence="2">
    <location>
        <position position="283"/>
    </location>
</feature>
<evidence type="ECO:0000313" key="5">
    <source>
        <dbReference type="Proteomes" id="UP000216446"/>
    </source>
</evidence>
<dbReference type="Pfam" id="PF00561">
    <property type="entry name" value="Abhydrolase_1"/>
    <property type="match status" value="1"/>
</dbReference>
<dbReference type="FunCoup" id="A0A259TXD9">
    <property type="interactions" value="219"/>
</dbReference>
<dbReference type="GO" id="GO:0034338">
    <property type="term" value="F:short-chain carboxylesterase activity"/>
    <property type="evidence" value="ECO:0007669"/>
    <property type="project" value="TreeGrafter"/>
</dbReference>
<protein>
    <recommendedName>
        <fullName evidence="3">AB hydrolase-1 domain-containing protein</fullName>
    </recommendedName>
</protein>
<sequence>MLDFDVPKYSPPVGLGGGHRQTVVPSVFREVTGIRYRRQRLELDDGDFLDLDLVPASGGSWRAAASGARGAGRASHRVVLISHGLEGTSERAYVRGMAKAFASRGWDAVAWNHRGCSGEPNRLARAYHSGTTEDLAAVVDWALARGYAHLGLVGFSLGGNVTLKYVGDAGEAIAPEIVGAVGISVPVDLAGSAETMKALDRRLYMKRFIGSLASKAEEKALRFEDAPDPEPIRAMTSFAEFDAHVTAPLHGFESAEDYWAQSSALPVLERVAVPTLLLNARNDPFLAPSCFPEDLANPLVRLIAPEEGGHVGWPQRPLAGELWDETVAARWLEAAYAASSASKSAAPSSTA</sequence>
<name>A0A259TXD9_9BACT</name>
<dbReference type="GO" id="GO:0047372">
    <property type="term" value="F:monoacylglycerol lipase activity"/>
    <property type="evidence" value="ECO:0007669"/>
    <property type="project" value="TreeGrafter"/>
</dbReference>
<evidence type="ECO:0000313" key="4">
    <source>
        <dbReference type="EMBL" id="OZC02381.1"/>
    </source>
</evidence>
<reference evidence="4 5" key="1">
    <citation type="submission" date="2016-11" db="EMBL/GenBank/DDBJ databases">
        <title>Study of marine rhodopsin-containing bacteria.</title>
        <authorList>
            <person name="Yoshizawa S."/>
            <person name="Kumagai Y."/>
            <person name="Kogure K."/>
        </authorList>
    </citation>
    <scope>NUCLEOTIDE SEQUENCE [LARGE SCALE GENOMIC DNA]</scope>
    <source>
        <strain evidence="4 5">SG-29</strain>
    </source>
</reference>
<dbReference type="AlphaFoldDB" id="A0A259TXD9"/>
<comment type="caution">
    <text evidence="4">The sequence shown here is derived from an EMBL/GenBank/DDBJ whole genome shotgun (WGS) entry which is preliminary data.</text>
</comment>
<dbReference type="OrthoDB" id="332676at2"/>
<keyword evidence="5" id="KW-1185">Reference proteome</keyword>
<dbReference type="Gene3D" id="3.40.50.1820">
    <property type="entry name" value="alpha/beta hydrolase"/>
    <property type="match status" value="1"/>
</dbReference>
<gene>
    <name evidence="4" type="ORF">BSZ36_04950</name>
</gene>
<evidence type="ECO:0000256" key="1">
    <source>
        <dbReference type="ARBA" id="ARBA00010884"/>
    </source>
</evidence>
<dbReference type="PANTHER" id="PTHR10794">
    <property type="entry name" value="ABHYDROLASE DOMAIN-CONTAINING PROTEIN"/>
    <property type="match status" value="1"/>
</dbReference>
<dbReference type="SUPFAM" id="SSF53474">
    <property type="entry name" value="alpha/beta-Hydrolases"/>
    <property type="match status" value="1"/>
</dbReference>
<dbReference type="EMBL" id="MQWB01000001">
    <property type="protein sequence ID" value="OZC02381.1"/>
    <property type="molecule type" value="Genomic_DNA"/>
</dbReference>
<dbReference type="InterPro" id="IPR012020">
    <property type="entry name" value="ABHD4"/>
</dbReference>
<dbReference type="PIRSF" id="PIRSF005211">
    <property type="entry name" value="Ab_hydro_YheT"/>
    <property type="match status" value="1"/>
</dbReference>
<organism evidence="4 5">
    <name type="scientific">Rubricoccus marinus</name>
    <dbReference type="NCBI Taxonomy" id="716817"/>
    <lineage>
        <taxon>Bacteria</taxon>
        <taxon>Pseudomonadati</taxon>
        <taxon>Rhodothermota</taxon>
        <taxon>Rhodothermia</taxon>
        <taxon>Rhodothermales</taxon>
        <taxon>Rubricoccaceae</taxon>
        <taxon>Rubricoccus</taxon>
    </lineage>
</organism>
<dbReference type="RefSeq" id="WP_094546577.1">
    <property type="nucleotide sequence ID" value="NZ_MQWB01000001.1"/>
</dbReference>
<evidence type="ECO:0000256" key="2">
    <source>
        <dbReference type="PIRSR" id="PIRSR005211-1"/>
    </source>
</evidence>
<dbReference type="InterPro" id="IPR000073">
    <property type="entry name" value="AB_hydrolase_1"/>
</dbReference>